<feature type="domain" description="B12-binding" evidence="6">
    <location>
        <begin position="2"/>
        <end position="144"/>
    </location>
</feature>
<dbReference type="GO" id="GO:0003824">
    <property type="term" value="F:catalytic activity"/>
    <property type="evidence" value="ECO:0007669"/>
    <property type="project" value="InterPro"/>
</dbReference>
<evidence type="ECO:0000256" key="5">
    <source>
        <dbReference type="ARBA" id="ARBA00023014"/>
    </source>
</evidence>
<organism evidence="8 9">
    <name type="scientific">Candidatus Nealsonbacteria bacterium RIFCSPLOWO2_01_FULL_43_32</name>
    <dbReference type="NCBI Taxonomy" id="1801672"/>
    <lineage>
        <taxon>Bacteria</taxon>
        <taxon>Candidatus Nealsoniibacteriota</taxon>
    </lineage>
</organism>
<evidence type="ECO:0000259" key="7">
    <source>
        <dbReference type="PROSITE" id="PS51918"/>
    </source>
</evidence>
<dbReference type="PANTHER" id="PTHR43409">
    <property type="entry name" value="ANAEROBIC MAGNESIUM-PROTOPORPHYRIN IX MONOMETHYL ESTER CYCLASE-RELATED"/>
    <property type="match status" value="1"/>
</dbReference>
<evidence type="ECO:0000256" key="1">
    <source>
        <dbReference type="ARBA" id="ARBA00001966"/>
    </source>
</evidence>
<sequence>MTKIFLINSWERDCGKKNFLSPPMGLWRIEAYLRSKLKDVAVDVFDPNLYSEPHSKLAELLQDKKYDIIGFSPLHLTLENDLSLMFLCEEKSSASLFIAGGQEATFNHGFLFENFPKLDLIIVGEGEKPLVKLIGVIRENSIEDLKKDYSLLESVPGLYLKGARDITGPNSALNYEEFREVTMLANFDRIPQKKYWDLICRYYTDEELQSEQLKKKIFVLKPFTSSYCPYKCAFCSSTNFQNFAGQCAAKIASLTAADMNIYLREMLKNQPETRTILFKDDNFFDRGNIDTVEIIKTLINLRKDYPLLCFAAKARTDTFIKKPELINLLSEANFFFLSYGVESFSEKELNYMNKHISPEDSKKVLRAFNKAGIKSIIYIILSTPVTKVADIFQTVEACLEFISNGDVVKLCPYIIPIRGSKLGEDQNIKDLIVYKDEKIPLSDKNVRIAKMILPRDKDARELIEEFEAAYPIKEKEYAEKLKITHITAEISTLMKFLILYTIASNKKLIGVDKCREMISQIKAIFDETCGVRLLIDEPTDF</sequence>
<gene>
    <name evidence="8" type="ORF">A2896_01445</name>
</gene>
<protein>
    <submittedName>
        <fullName evidence="8">Uncharacterized protein</fullName>
    </submittedName>
</protein>
<keyword evidence="4" id="KW-0408">Iron</keyword>
<dbReference type="GO" id="GO:0046872">
    <property type="term" value="F:metal ion binding"/>
    <property type="evidence" value="ECO:0007669"/>
    <property type="project" value="UniProtKB-KW"/>
</dbReference>
<dbReference type="SFLD" id="SFLDG01082">
    <property type="entry name" value="B12-binding_domain_containing"/>
    <property type="match status" value="1"/>
</dbReference>
<evidence type="ECO:0000256" key="3">
    <source>
        <dbReference type="ARBA" id="ARBA00022723"/>
    </source>
</evidence>
<dbReference type="EMBL" id="MHMH01000021">
    <property type="protein sequence ID" value="OGZ23988.1"/>
    <property type="molecule type" value="Genomic_DNA"/>
</dbReference>
<name>A0A1G2EFL4_9BACT</name>
<dbReference type="SFLD" id="SFLDS00029">
    <property type="entry name" value="Radical_SAM"/>
    <property type="match status" value="1"/>
</dbReference>
<dbReference type="InterPro" id="IPR006158">
    <property type="entry name" value="Cobalamin-bd"/>
</dbReference>
<evidence type="ECO:0000256" key="2">
    <source>
        <dbReference type="ARBA" id="ARBA00022691"/>
    </source>
</evidence>
<dbReference type="GO" id="GO:0031419">
    <property type="term" value="F:cobalamin binding"/>
    <property type="evidence" value="ECO:0007669"/>
    <property type="project" value="InterPro"/>
</dbReference>
<dbReference type="PROSITE" id="PS51332">
    <property type="entry name" value="B12_BINDING"/>
    <property type="match status" value="1"/>
</dbReference>
<dbReference type="InterPro" id="IPR023404">
    <property type="entry name" value="rSAM_horseshoe"/>
</dbReference>
<keyword evidence="3" id="KW-0479">Metal-binding</keyword>
<dbReference type="InterPro" id="IPR007197">
    <property type="entry name" value="rSAM"/>
</dbReference>
<dbReference type="Proteomes" id="UP000178647">
    <property type="component" value="Unassembled WGS sequence"/>
</dbReference>
<accession>A0A1G2EFL4</accession>
<dbReference type="AlphaFoldDB" id="A0A1G2EFL4"/>
<dbReference type="InterPro" id="IPR006638">
    <property type="entry name" value="Elp3/MiaA/NifB-like_rSAM"/>
</dbReference>
<dbReference type="SMART" id="SM00729">
    <property type="entry name" value="Elp3"/>
    <property type="match status" value="1"/>
</dbReference>
<evidence type="ECO:0000313" key="8">
    <source>
        <dbReference type="EMBL" id="OGZ23988.1"/>
    </source>
</evidence>
<evidence type="ECO:0000313" key="9">
    <source>
        <dbReference type="Proteomes" id="UP000178647"/>
    </source>
</evidence>
<dbReference type="SUPFAM" id="SSF102114">
    <property type="entry name" value="Radical SAM enzymes"/>
    <property type="match status" value="1"/>
</dbReference>
<dbReference type="Pfam" id="PF04055">
    <property type="entry name" value="Radical_SAM"/>
    <property type="match status" value="1"/>
</dbReference>
<comment type="caution">
    <text evidence="8">The sequence shown here is derived from an EMBL/GenBank/DDBJ whole genome shotgun (WGS) entry which is preliminary data.</text>
</comment>
<keyword evidence="5" id="KW-0411">Iron-sulfur</keyword>
<dbReference type="PROSITE" id="PS51918">
    <property type="entry name" value="RADICAL_SAM"/>
    <property type="match status" value="1"/>
</dbReference>
<feature type="domain" description="Radical SAM core" evidence="7">
    <location>
        <begin position="213"/>
        <end position="455"/>
    </location>
</feature>
<dbReference type="STRING" id="1801672.A2896_01445"/>
<comment type="cofactor">
    <cofactor evidence="1">
        <name>[4Fe-4S] cluster</name>
        <dbReference type="ChEBI" id="CHEBI:49883"/>
    </cofactor>
</comment>
<keyword evidence="2" id="KW-0949">S-adenosyl-L-methionine</keyword>
<dbReference type="InterPro" id="IPR058240">
    <property type="entry name" value="rSAM_sf"/>
</dbReference>
<proteinExistence type="predicted"/>
<dbReference type="Pfam" id="PF02310">
    <property type="entry name" value="B12-binding"/>
    <property type="match status" value="1"/>
</dbReference>
<dbReference type="Gene3D" id="3.40.50.280">
    <property type="entry name" value="Cobalamin-binding domain"/>
    <property type="match status" value="1"/>
</dbReference>
<dbReference type="Gene3D" id="3.80.30.20">
    <property type="entry name" value="tm_1862 like domain"/>
    <property type="match status" value="1"/>
</dbReference>
<evidence type="ECO:0000256" key="4">
    <source>
        <dbReference type="ARBA" id="ARBA00023004"/>
    </source>
</evidence>
<reference evidence="8 9" key="1">
    <citation type="journal article" date="2016" name="Nat. Commun.">
        <title>Thousands of microbial genomes shed light on interconnected biogeochemical processes in an aquifer system.</title>
        <authorList>
            <person name="Anantharaman K."/>
            <person name="Brown C.T."/>
            <person name="Hug L.A."/>
            <person name="Sharon I."/>
            <person name="Castelle C.J."/>
            <person name="Probst A.J."/>
            <person name="Thomas B.C."/>
            <person name="Singh A."/>
            <person name="Wilkins M.J."/>
            <person name="Karaoz U."/>
            <person name="Brodie E.L."/>
            <person name="Williams K.H."/>
            <person name="Hubbard S.S."/>
            <person name="Banfield J.F."/>
        </authorList>
    </citation>
    <scope>NUCLEOTIDE SEQUENCE [LARGE SCALE GENOMIC DNA]</scope>
</reference>
<dbReference type="InterPro" id="IPR051198">
    <property type="entry name" value="BchE-like"/>
</dbReference>
<dbReference type="GO" id="GO:0051536">
    <property type="term" value="F:iron-sulfur cluster binding"/>
    <property type="evidence" value="ECO:0007669"/>
    <property type="project" value="UniProtKB-KW"/>
</dbReference>
<evidence type="ECO:0000259" key="6">
    <source>
        <dbReference type="PROSITE" id="PS51332"/>
    </source>
</evidence>